<sequence>MTKSMLYIAFAIVATIVNLFTQEITSIFFKYEHEIIVSMLTGTLAGLVVKYLLDKKFIFRFETKNQKQDVTTFFFYSLMGVITTVLFWVTEYTFDLWFGTKTMRYVGAVIGLSIGYITKYYLDKKYVFIER</sequence>
<accession>A0ABS2HKP6</accession>
<keyword evidence="2 5" id="KW-0812">Transmembrane</keyword>
<dbReference type="NCBIfam" id="NF037976">
    <property type="entry name" value="gtrA_1"/>
    <property type="match status" value="1"/>
</dbReference>
<evidence type="ECO:0000256" key="2">
    <source>
        <dbReference type="ARBA" id="ARBA00022692"/>
    </source>
</evidence>
<feature type="domain" description="GtrA/DPMS transmembrane" evidence="6">
    <location>
        <begin position="7"/>
        <end position="128"/>
    </location>
</feature>
<proteinExistence type="predicted"/>
<dbReference type="InterPro" id="IPR007267">
    <property type="entry name" value="GtrA_DPMS_TM"/>
</dbReference>
<evidence type="ECO:0000259" key="6">
    <source>
        <dbReference type="Pfam" id="PF04138"/>
    </source>
</evidence>
<feature type="transmembrane region" description="Helical" evidence="5">
    <location>
        <begin position="7"/>
        <end position="29"/>
    </location>
</feature>
<dbReference type="Proteomes" id="UP000809621">
    <property type="component" value="Unassembled WGS sequence"/>
</dbReference>
<reference evidence="7 8" key="1">
    <citation type="submission" date="2021-02" db="EMBL/GenBank/DDBJ databases">
        <authorList>
            <person name="Park J.-S."/>
        </authorList>
    </citation>
    <scope>NUCLEOTIDE SEQUENCE [LARGE SCALE GENOMIC DNA]</scope>
    <source>
        <strain evidence="7 8">188UL20-2</strain>
    </source>
</reference>
<dbReference type="RefSeq" id="WP_205159549.1">
    <property type="nucleotide sequence ID" value="NZ_JAFEUM010000008.1"/>
</dbReference>
<comment type="caution">
    <text evidence="7">The sequence shown here is derived from an EMBL/GenBank/DDBJ whole genome shotgun (WGS) entry which is preliminary data.</text>
</comment>
<comment type="subcellular location">
    <subcellularLocation>
        <location evidence="1">Membrane</location>
        <topology evidence="1">Multi-pass membrane protein</topology>
    </subcellularLocation>
</comment>
<dbReference type="Pfam" id="PF04138">
    <property type="entry name" value="GtrA_DPMS_TM"/>
    <property type="match status" value="1"/>
</dbReference>
<evidence type="ECO:0000313" key="7">
    <source>
        <dbReference type="EMBL" id="MBM7038060.1"/>
    </source>
</evidence>
<keyword evidence="4 5" id="KW-0472">Membrane</keyword>
<organism evidence="7 8">
    <name type="scientific">Vibrio ulleungensis</name>
    <dbReference type="NCBI Taxonomy" id="2807619"/>
    <lineage>
        <taxon>Bacteria</taxon>
        <taxon>Pseudomonadati</taxon>
        <taxon>Pseudomonadota</taxon>
        <taxon>Gammaproteobacteria</taxon>
        <taxon>Vibrionales</taxon>
        <taxon>Vibrionaceae</taxon>
        <taxon>Vibrio</taxon>
    </lineage>
</organism>
<dbReference type="EMBL" id="JAFEUM010000008">
    <property type="protein sequence ID" value="MBM7038060.1"/>
    <property type="molecule type" value="Genomic_DNA"/>
</dbReference>
<feature type="transmembrane region" description="Helical" evidence="5">
    <location>
        <begin position="102"/>
        <end position="122"/>
    </location>
</feature>
<keyword evidence="3 5" id="KW-1133">Transmembrane helix</keyword>
<protein>
    <submittedName>
        <fullName evidence="7">GtrA family protein</fullName>
    </submittedName>
</protein>
<evidence type="ECO:0000256" key="1">
    <source>
        <dbReference type="ARBA" id="ARBA00004141"/>
    </source>
</evidence>
<feature type="transmembrane region" description="Helical" evidence="5">
    <location>
        <begin position="73"/>
        <end position="90"/>
    </location>
</feature>
<gene>
    <name evidence="7" type="ORF">JQC93_16835</name>
</gene>
<name>A0ABS2HKP6_9VIBR</name>
<evidence type="ECO:0000256" key="4">
    <source>
        <dbReference type="ARBA" id="ARBA00023136"/>
    </source>
</evidence>
<evidence type="ECO:0000256" key="5">
    <source>
        <dbReference type="SAM" id="Phobius"/>
    </source>
</evidence>
<feature type="transmembrane region" description="Helical" evidence="5">
    <location>
        <begin position="35"/>
        <end position="53"/>
    </location>
</feature>
<evidence type="ECO:0000313" key="8">
    <source>
        <dbReference type="Proteomes" id="UP000809621"/>
    </source>
</evidence>
<keyword evidence="8" id="KW-1185">Reference proteome</keyword>
<evidence type="ECO:0000256" key="3">
    <source>
        <dbReference type="ARBA" id="ARBA00022989"/>
    </source>
</evidence>